<organism evidence="1 2">
    <name type="scientific">Providencia rettgeri</name>
    <dbReference type="NCBI Taxonomy" id="587"/>
    <lineage>
        <taxon>Bacteria</taxon>
        <taxon>Pseudomonadati</taxon>
        <taxon>Pseudomonadota</taxon>
        <taxon>Gammaproteobacteria</taxon>
        <taxon>Enterobacterales</taxon>
        <taxon>Morganellaceae</taxon>
        <taxon>Providencia</taxon>
    </lineage>
</organism>
<dbReference type="Pfam" id="PF11354">
    <property type="entry name" value="DUF3156"/>
    <property type="match status" value="1"/>
</dbReference>
<dbReference type="Proteomes" id="UP000824410">
    <property type="component" value="Unassembled WGS sequence"/>
</dbReference>
<comment type="caution">
    <text evidence="1">The sequence shown here is derived from an EMBL/GenBank/DDBJ whole genome shotgun (WGS) entry which is preliminary data.</text>
</comment>
<gene>
    <name evidence="1" type="ORF">EX242_22830</name>
</gene>
<dbReference type="EMBL" id="SHDO01000051">
    <property type="protein sequence ID" value="MBX6983077.1"/>
    <property type="molecule type" value="Genomic_DNA"/>
</dbReference>
<accession>A0A2R3LZQ0</accession>
<name>A0A2R3LZQ0_PRORE</name>
<evidence type="ECO:0000313" key="1">
    <source>
        <dbReference type="EMBL" id="MBX6983077.1"/>
    </source>
</evidence>
<dbReference type="InterPro" id="IPR021500">
    <property type="entry name" value="DUF3156"/>
</dbReference>
<evidence type="ECO:0000313" key="2">
    <source>
        <dbReference type="Proteomes" id="UP000824410"/>
    </source>
</evidence>
<proteinExistence type="predicted"/>
<dbReference type="OrthoDB" id="8590098at2"/>
<sequence>MKKLREANLSHYATSPKYSLWQRLGSRLTKKRLPVGYQTGLTLNRIERDMLPYPCEWRAPGALLIQLQPELTIEVTERPRKLFLAFIVYSRFAVSGICHQDINAKIEVKTRGSVRKKHIHFVSKQIDGAKVIGWLNEYPIIRQTLEELDFNRCQIELNHGQWRCEIEPFTASEMVSRIPATRRYLRLESKQRHRLLSALQLISQLMEKKRIIR</sequence>
<dbReference type="AlphaFoldDB" id="A0A2R3LZQ0"/>
<reference evidence="1" key="1">
    <citation type="submission" date="2019-02" db="EMBL/GenBank/DDBJ databases">
        <title>Genomic characterization of isolates from hospital effluents in KZN, South Africa.</title>
        <authorList>
            <person name="Ntshobeni N."/>
            <person name="Allam M."/>
            <person name="Ismail A."/>
            <person name="Amoako D."/>
            <person name="Essack S."/>
            <person name="Chenia H."/>
        </authorList>
    </citation>
    <scope>NUCLEOTIDE SEQUENCE</scope>
    <source>
        <strain evidence="1">AFE97_S1</strain>
    </source>
</reference>
<protein>
    <submittedName>
        <fullName evidence="1">DUF3156 family protein</fullName>
    </submittedName>
</protein>